<dbReference type="AlphaFoldDB" id="A0A9P4QTC5"/>
<evidence type="ECO:0000256" key="6">
    <source>
        <dbReference type="ARBA" id="ARBA00023985"/>
    </source>
</evidence>
<dbReference type="CDD" id="cd08397">
    <property type="entry name" value="C2_PI3K_class_III"/>
    <property type="match status" value="1"/>
</dbReference>
<evidence type="ECO:0000256" key="3">
    <source>
        <dbReference type="ARBA" id="ARBA00022741"/>
    </source>
</evidence>
<dbReference type="InterPro" id="IPR011009">
    <property type="entry name" value="Kinase-like_dom_sf"/>
</dbReference>
<dbReference type="GO" id="GO:0005524">
    <property type="term" value="F:ATP binding"/>
    <property type="evidence" value="ECO:0007669"/>
    <property type="project" value="UniProtKB-UniRule"/>
</dbReference>
<keyword evidence="4 7" id="KW-0418">Kinase</keyword>
<protein>
    <recommendedName>
        <fullName evidence="7">Phosphatidylinositol 3-kinase VPS34</fullName>
        <ecNumber evidence="7">2.7.1.137</ecNumber>
    </recommendedName>
</protein>
<dbReference type="PROSITE" id="PS00915">
    <property type="entry name" value="PI3_4_KINASE_1"/>
    <property type="match status" value="1"/>
</dbReference>
<dbReference type="GO" id="GO:0000045">
    <property type="term" value="P:autophagosome assembly"/>
    <property type="evidence" value="ECO:0007669"/>
    <property type="project" value="TreeGrafter"/>
</dbReference>
<dbReference type="PIRSF" id="PIRSF000587">
    <property type="entry name" value="PI3K_Vps34"/>
    <property type="match status" value="1"/>
</dbReference>
<dbReference type="CDD" id="cd00870">
    <property type="entry name" value="PI3Ka_III"/>
    <property type="match status" value="1"/>
</dbReference>
<dbReference type="Gene3D" id="2.60.40.150">
    <property type="entry name" value="C2 domain"/>
    <property type="match status" value="1"/>
</dbReference>
<evidence type="ECO:0000259" key="10">
    <source>
        <dbReference type="PROSITE" id="PS50290"/>
    </source>
</evidence>
<feature type="coiled-coil region" evidence="8">
    <location>
        <begin position="175"/>
        <end position="202"/>
    </location>
</feature>
<dbReference type="InterPro" id="IPR016024">
    <property type="entry name" value="ARM-type_fold"/>
</dbReference>
<dbReference type="InterPro" id="IPR018936">
    <property type="entry name" value="PI3/4_kinase_CS"/>
</dbReference>
<reference evidence="13" key="1">
    <citation type="journal article" date="2020" name="Stud. Mycol.">
        <title>101 Dothideomycetes genomes: a test case for predicting lifestyles and emergence of pathogens.</title>
        <authorList>
            <person name="Haridas S."/>
            <person name="Albert R."/>
            <person name="Binder M."/>
            <person name="Bloem J."/>
            <person name="Labutti K."/>
            <person name="Salamov A."/>
            <person name="Andreopoulos B."/>
            <person name="Baker S."/>
            <person name="Barry K."/>
            <person name="Bills G."/>
            <person name="Bluhm B."/>
            <person name="Cannon C."/>
            <person name="Castanera R."/>
            <person name="Culley D."/>
            <person name="Daum C."/>
            <person name="Ezra D."/>
            <person name="Gonzalez J."/>
            <person name="Henrissat B."/>
            <person name="Kuo A."/>
            <person name="Liang C."/>
            <person name="Lipzen A."/>
            <person name="Lutzoni F."/>
            <person name="Magnuson J."/>
            <person name="Mondo S."/>
            <person name="Nolan M."/>
            <person name="Ohm R."/>
            <person name="Pangilinan J."/>
            <person name="Park H.-J."/>
            <person name="Ramirez L."/>
            <person name="Alfaro M."/>
            <person name="Sun H."/>
            <person name="Tritt A."/>
            <person name="Yoshinaga Y."/>
            <person name="Zwiers L.-H."/>
            <person name="Turgeon B."/>
            <person name="Goodwin S."/>
            <person name="Spatafora J."/>
            <person name="Crous P."/>
            <person name="Grigoriev I."/>
        </authorList>
    </citation>
    <scope>NUCLEOTIDE SEQUENCE</scope>
    <source>
        <strain evidence="13">CBS 125425</strain>
    </source>
</reference>
<evidence type="ECO:0000313" key="13">
    <source>
        <dbReference type="EMBL" id="KAF2732080.1"/>
    </source>
</evidence>
<comment type="similarity">
    <text evidence="1">Belongs to the PI3/PI4-kinase family. Type III PI4K subfamily.</text>
</comment>
<dbReference type="FunFam" id="1.25.40.70:FF:000009">
    <property type="entry name" value="Phosphatidylinositol 3-kinase VPS34"/>
    <property type="match status" value="1"/>
</dbReference>
<dbReference type="SMART" id="SM00145">
    <property type="entry name" value="PI3Ka"/>
    <property type="match status" value="1"/>
</dbReference>
<dbReference type="InterPro" id="IPR015433">
    <property type="entry name" value="PI3/4_kinase"/>
</dbReference>
<dbReference type="Pfam" id="PF00792">
    <property type="entry name" value="PI3K_C2"/>
    <property type="match status" value="1"/>
</dbReference>
<dbReference type="FunFam" id="1.10.1070.11:FF:000002">
    <property type="entry name" value="Phosphatidylinositol 3-kinase catalytic subunit type 3"/>
    <property type="match status" value="1"/>
</dbReference>
<dbReference type="Gene3D" id="1.25.40.70">
    <property type="entry name" value="Phosphatidylinositol 3-kinase, accessory domain (PIK)"/>
    <property type="match status" value="1"/>
</dbReference>
<dbReference type="Proteomes" id="UP000799444">
    <property type="component" value="Unassembled WGS sequence"/>
</dbReference>
<evidence type="ECO:0000256" key="5">
    <source>
        <dbReference type="ARBA" id="ARBA00022840"/>
    </source>
</evidence>
<comment type="caution">
    <text evidence="13">The sequence shown here is derived from an EMBL/GenBank/DDBJ whole genome shotgun (WGS) entry which is preliminary data.</text>
</comment>
<sequence length="899" mass="102396">MEAFSFATSSDLAQLSLHVRIDRLDGHQKAVPYSYLLKRPDLRHRASTTNPNSEVYITAQIWADSKPLTLPAQTSYKSFKNARLWNEWLSLPASYSNLPTSAQLAITVWDLSPAESQNSTLHAVPFGGTTIPLFDKDNTLQKGRQRCRLHRHKAADGLSGTTTPWTDPPVRKMHKDASENTIDEQVAEMQRLEELLKKQEMGEIPENRWLDNLVFKRMMKIRNEALKVEASAQTQHGKSPSHESGGEQQNNVDESDTELFYLDIELPRFDHAVVFADVEYPPPPMSNIKVETDSTVLQRPPPEVSFGPGINVNGYGEDTGRLIRIYDPEIGMKDNPAETKHLRLMRNQQTDALDRDRKPNVTVRDELNAILNYGPLREIKFKERDLIWKFRYYLLRDKRALTKFVKCVNWREPIDAQQAAPLLEKWAEIDIDAALELLGPSFDHPIVRSFAVERLKKADDDELLVYLLQLVQALKYEAAGEGDDSSLARFLVTRAANSFTLGNYFHWYLMVEISDFSDDQEPTHRELFAKVEYDFMFELEKTPSGVDKRNTFKRQGELLTVLTKISKDIRFSRQDRVGKVVQLKKFLGDPKNELVNIEPPLPLPLDPSITITGIYPEDCNVLKSSLYPIILNLKTTSGTKYPLFFKTGDDLRQDQLVIQIITLMDRLLRKENLDLKLTPYRILATSTSAGAVQFIPSMSLSSAVAKHKGSLLAYLRTNNPDDTAPLGVRKEAMDTYIKSCAGYCVITYLLGVGDRHLDNLLISPSGHFFHVDFGYILGRDPKPYAPQMKLCHEMIEGMGGDRSPNYLAFKNYAFTAWSTLRKQANLLLNLFALMQGANIPDIKVEREGVVRKVEERLWLGVGEEEASERWERLIEESKGSWWGRGIDIAHAVAQNVWRK</sequence>
<dbReference type="InterPro" id="IPR000403">
    <property type="entry name" value="PI3/4_kinase_cat_dom"/>
</dbReference>
<dbReference type="Gene3D" id="1.10.1070.11">
    <property type="entry name" value="Phosphatidylinositol 3-/4-kinase, catalytic domain"/>
    <property type="match status" value="1"/>
</dbReference>
<keyword evidence="3 7" id="KW-0547">Nucleotide-binding</keyword>
<dbReference type="PANTHER" id="PTHR10048:SF7">
    <property type="entry name" value="PHOSPHATIDYLINOSITOL 3-KINASE CATALYTIC SUBUNIT TYPE 3"/>
    <property type="match status" value="1"/>
</dbReference>
<feature type="domain" description="C2 PI3K-type" evidence="12">
    <location>
        <begin position="26"/>
        <end position="190"/>
    </location>
</feature>
<dbReference type="PROSITE" id="PS51545">
    <property type="entry name" value="PIK_HELICAL"/>
    <property type="match status" value="1"/>
</dbReference>
<dbReference type="InterPro" id="IPR036940">
    <property type="entry name" value="PI3/4_kinase_cat_sf"/>
</dbReference>
<dbReference type="GO" id="GO:0048015">
    <property type="term" value="P:phosphatidylinositol-mediated signaling"/>
    <property type="evidence" value="ECO:0007669"/>
    <property type="project" value="TreeGrafter"/>
</dbReference>
<dbReference type="Pfam" id="PF00454">
    <property type="entry name" value="PI3_PI4_kinase"/>
    <property type="match status" value="1"/>
</dbReference>
<feature type="domain" description="PI3K/PI4K catalytic" evidence="10">
    <location>
        <begin position="615"/>
        <end position="882"/>
    </location>
</feature>
<organism evidence="13 14">
    <name type="scientific">Polyplosphaeria fusca</name>
    <dbReference type="NCBI Taxonomy" id="682080"/>
    <lineage>
        <taxon>Eukaryota</taxon>
        <taxon>Fungi</taxon>
        <taxon>Dikarya</taxon>
        <taxon>Ascomycota</taxon>
        <taxon>Pezizomycotina</taxon>
        <taxon>Dothideomycetes</taxon>
        <taxon>Pleosporomycetidae</taxon>
        <taxon>Pleosporales</taxon>
        <taxon>Tetraplosphaeriaceae</taxon>
        <taxon>Polyplosphaeria</taxon>
    </lineage>
</organism>
<gene>
    <name evidence="13" type="ORF">EJ04DRAFT_497479</name>
</gene>
<dbReference type="Pfam" id="PF00613">
    <property type="entry name" value="PI3Ka"/>
    <property type="match status" value="1"/>
</dbReference>
<keyword evidence="2 7" id="KW-0808">Transferase</keyword>
<dbReference type="CDD" id="cd00896">
    <property type="entry name" value="PI3Kc_III"/>
    <property type="match status" value="1"/>
</dbReference>
<dbReference type="GO" id="GO:0016303">
    <property type="term" value="F:1-phosphatidylinositol-3-kinase activity"/>
    <property type="evidence" value="ECO:0007669"/>
    <property type="project" value="UniProtKB-UniRule"/>
</dbReference>
<name>A0A9P4QTC5_9PLEO</name>
<dbReference type="InterPro" id="IPR002420">
    <property type="entry name" value="PI3K-type_C2_dom"/>
</dbReference>
<keyword evidence="8" id="KW-0175">Coiled coil</keyword>
<dbReference type="Gene3D" id="3.30.1010.10">
    <property type="entry name" value="Phosphatidylinositol 3-kinase Catalytic Subunit, Chain A, domain 4"/>
    <property type="match status" value="1"/>
</dbReference>
<dbReference type="PANTHER" id="PTHR10048">
    <property type="entry name" value="PHOSPHATIDYLINOSITOL KINASE"/>
    <property type="match status" value="1"/>
</dbReference>
<dbReference type="GO" id="GO:0000407">
    <property type="term" value="C:phagophore assembly site"/>
    <property type="evidence" value="ECO:0007669"/>
    <property type="project" value="TreeGrafter"/>
</dbReference>
<dbReference type="InterPro" id="IPR001263">
    <property type="entry name" value="PI3K_accessory_dom"/>
</dbReference>
<dbReference type="FunFam" id="3.30.1010.10:FF:000002">
    <property type="entry name" value="Phosphatidylinositol 3-kinase catalytic subunit type 3"/>
    <property type="match status" value="1"/>
</dbReference>
<evidence type="ECO:0000256" key="7">
    <source>
        <dbReference type="PIRNR" id="PIRNR000587"/>
    </source>
</evidence>
<dbReference type="EMBL" id="ML996183">
    <property type="protein sequence ID" value="KAF2732080.1"/>
    <property type="molecule type" value="Genomic_DNA"/>
</dbReference>
<dbReference type="InterPro" id="IPR042236">
    <property type="entry name" value="PI3K_accessory_sf"/>
</dbReference>
<dbReference type="GO" id="GO:0005777">
    <property type="term" value="C:peroxisome"/>
    <property type="evidence" value="ECO:0007669"/>
    <property type="project" value="TreeGrafter"/>
</dbReference>
<feature type="region of interest" description="Disordered" evidence="9">
    <location>
        <begin position="229"/>
        <end position="253"/>
    </location>
</feature>
<dbReference type="SUPFAM" id="SSF48371">
    <property type="entry name" value="ARM repeat"/>
    <property type="match status" value="1"/>
</dbReference>
<dbReference type="InterPro" id="IPR035892">
    <property type="entry name" value="C2_domain_sf"/>
</dbReference>
<keyword evidence="5 7" id="KW-0067">ATP-binding</keyword>
<evidence type="ECO:0000256" key="1">
    <source>
        <dbReference type="ARBA" id="ARBA00006209"/>
    </source>
</evidence>
<dbReference type="EC" id="2.7.1.137" evidence="7"/>
<evidence type="ECO:0000259" key="12">
    <source>
        <dbReference type="PROSITE" id="PS51547"/>
    </source>
</evidence>
<evidence type="ECO:0000259" key="11">
    <source>
        <dbReference type="PROSITE" id="PS51545"/>
    </source>
</evidence>
<dbReference type="InterPro" id="IPR057756">
    <property type="entry name" value="PI3-kinase_type3/VPS34_cat"/>
</dbReference>
<evidence type="ECO:0000256" key="4">
    <source>
        <dbReference type="ARBA" id="ARBA00022777"/>
    </source>
</evidence>
<keyword evidence="14" id="KW-1185">Reference proteome</keyword>
<dbReference type="InterPro" id="IPR008290">
    <property type="entry name" value="PI3K_Vps34"/>
</dbReference>
<evidence type="ECO:0000256" key="8">
    <source>
        <dbReference type="SAM" id="Coils"/>
    </source>
</evidence>
<accession>A0A9P4QTC5</accession>
<dbReference type="PROSITE" id="PS51547">
    <property type="entry name" value="C2_PI3K"/>
    <property type="match status" value="1"/>
</dbReference>
<dbReference type="GO" id="GO:0005768">
    <property type="term" value="C:endosome"/>
    <property type="evidence" value="ECO:0007669"/>
    <property type="project" value="TreeGrafter"/>
</dbReference>
<dbReference type="SUPFAM" id="SSF56112">
    <property type="entry name" value="Protein kinase-like (PK-like)"/>
    <property type="match status" value="1"/>
</dbReference>
<dbReference type="PROSITE" id="PS00916">
    <property type="entry name" value="PI3_4_KINASE_2"/>
    <property type="match status" value="1"/>
</dbReference>
<dbReference type="SMART" id="SM00142">
    <property type="entry name" value="PI3K_C2"/>
    <property type="match status" value="1"/>
</dbReference>
<evidence type="ECO:0000256" key="9">
    <source>
        <dbReference type="SAM" id="MobiDB-lite"/>
    </source>
</evidence>
<dbReference type="SMART" id="SM00146">
    <property type="entry name" value="PI3Kc"/>
    <property type="match status" value="1"/>
</dbReference>
<dbReference type="GO" id="GO:0034271">
    <property type="term" value="C:phosphatidylinositol 3-kinase complex, class III, type I"/>
    <property type="evidence" value="ECO:0007669"/>
    <property type="project" value="TreeGrafter"/>
</dbReference>
<dbReference type="GO" id="GO:0006897">
    <property type="term" value="P:endocytosis"/>
    <property type="evidence" value="ECO:0007669"/>
    <property type="project" value="TreeGrafter"/>
</dbReference>
<dbReference type="GO" id="GO:0034272">
    <property type="term" value="C:phosphatidylinositol 3-kinase complex, class III, type II"/>
    <property type="evidence" value="ECO:0007669"/>
    <property type="project" value="TreeGrafter"/>
</dbReference>
<dbReference type="SUPFAM" id="SSF49562">
    <property type="entry name" value="C2 domain (Calcium/lipid-binding domain, CaLB)"/>
    <property type="match status" value="1"/>
</dbReference>
<comment type="catalytic activity">
    <reaction evidence="6">
        <text>a 1,2-diacyl-sn-glycero-3-phospho-(1D-myo-inositol) + ATP = a 1,2-diacyl-sn-glycero-3-phospho-(1D-myo-inositol-3-phosphate) + ADP + H(+)</text>
        <dbReference type="Rhea" id="RHEA:12709"/>
        <dbReference type="ChEBI" id="CHEBI:15378"/>
        <dbReference type="ChEBI" id="CHEBI:30616"/>
        <dbReference type="ChEBI" id="CHEBI:57880"/>
        <dbReference type="ChEBI" id="CHEBI:58088"/>
        <dbReference type="ChEBI" id="CHEBI:456216"/>
        <dbReference type="EC" id="2.7.1.137"/>
    </reaction>
    <physiologicalReaction direction="left-to-right" evidence="6">
        <dbReference type="Rhea" id="RHEA:12710"/>
    </physiologicalReaction>
</comment>
<dbReference type="OrthoDB" id="67688at2759"/>
<proteinExistence type="inferred from homology"/>
<evidence type="ECO:0000256" key="2">
    <source>
        <dbReference type="ARBA" id="ARBA00022679"/>
    </source>
</evidence>
<evidence type="ECO:0000313" key="14">
    <source>
        <dbReference type="Proteomes" id="UP000799444"/>
    </source>
</evidence>
<dbReference type="PROSITE" id="PS50290">
    <property type="entry name" value="PI3_4_KINASE_3"/>
    <property type="match status" value="1"/>
</dbReference>
<feature type="domain" description="PIK helical" evidence="11">
    <location>
        <begin position="354"/>
        <end position="534"/>
    </location>
</feature>